<sequence>MINRRRFLSYGLSLGAMGLLASCQRSSNTKLENVPASGAEHTAASHLDSHMGMNNSLYNQKTLLMRPEEQKLLDETHFPVAGLLPMMPLLKNESKRAQQFVGRLVAKKQTLELVKGMPTEFWLYNGILGGPQIVLYEEDEVSILFVNELDQPTTVHFHGLPIPPSQDGNPHDAVLSGKARTYTFKLPKGSAGTYWYHTHAHGLSAEQAFRGLAGTCIVKSRNDPLAALPEQHWVFSDLRLDAHAQIPENTQMDWINGREGEFVLMNGAYKPQIELKETTRIRVWNMCNARYLRLHIPDCDIIVVGTDGGLLEQPQAPVSELLVVPAERYEIILKPRKQGRLVLQNLPYDRKKMMTTFDTKTSELASIHLAMPEFNLPKTLRSLPRFATPTAEHIVNFSEEHNVALEQMFKVNGQTFDMNRIDLIGQVHATEDWLITNASHMDHPFHLHGTQFEVIEFMEFGESSQPPYRALKDTVNVKPLQSVRVRCKQDFKGLRMFHCHILEHEALGMMGQIDIR</sequence>
<dbReference type="InterPro" id="IPR002355">
    <property type="entry name" value="Cu_oxidase_Cu_BS"/>
</dbReference>
<dbReference type="PANTHER" id="PTHR11709">
    <property type="entry name" value="MULTI-COPPER OXIDASE"/>
    <property type="match status" value="1"/>
</dbReference>
<evidence type="ECO:0000313" key="8">
    <source>
        <dbReference type="Proteomes" id="UP000832034"/>
    </source>
</evidence>
<feature type="domain" description="Plastocyanin-like" evidence="5">
    <location>
        <begin position="405"/>
        <end position="514"/>
    </location>
</feature>
<reference evidence="7" key="1">
    <citation type="submission" date="2021-12" db="EMBL/GenBank/DDBJ databases">
        <authorList>
            <person name="Veyrier F.J."/>
        </authorList>
    </citation>
    <scope>NUCLEOTIDE SEQUENCE</scope>
    <source>
        <strain evidence="7">SAG 1488-6</strain>
    </source>
</reference>
<dbReference type="Gene3D" id="2.60.40.420">
    <property type="entry name" value="Cupredoxins - blue copper proteins"/>
    <property type="match status" value="3"/>
</dbReference>
<comment type="subcellular location">
    <subcellularLocation>
        <location evidence="1">Cell outer membrane</location>
        <topology evidence="1">Lipid-anchor</topology>
    </subcellularLocation>
</comment>
<keyword evidence="3" id="KW-0560">Oxidoreductase</keyword>
<dbReference type="Pfam" id="PF00394">
    <property type="entry name" value="Cu-oxidase"/>
    <property type="match status" value="1"/>
</dbReference>
<dbReference type="Pfam" id="PF07731">
    <property type="entry name" value="Cu-oxidase_2"/>
    <property type="match status" value="1"/>
</dbReference>
<feature type="domain" description="Plastocyanin-like" evidence="4">
    <location>
        <begin position="251"/>
        <end position="338"/>
    </location>
</feature>
<dbReference type="PANTHER" id="PTHR11709:SF2">
    <property type="entry name" value="MULTICOPPER OXIDASE LPR1"/>
    <property type="match status" value="1"/>
</dbReference>
<evidence type="ECO:0000256" key="1">
    <source>
        <dbReference type="ARBA" id="ARBA00004459"/>
    </source>
</evidence>
<gene>
    <name evidence="7" type="ORF">LVJ81_05315</name>
</gene>
<evidence type="ECO:0000259" key="5">
    <source>
        <dbReference type="Pfam" id="PF07731"/>
    </source>
</evidence>
<evidence type="ECO:0000256" key="2">
    <source>
        <dbReference type="ARBA" id="ARBA00022723"/>
    </source>
</evidence>
<dbReference type="InterPro" id="IPR011706">
    <property type="entry name" value="Cu-oxidase_C"/>
</dbReference>
<feature type="domain" description="Plastocyanin-like" evidence="6">
    <location>
        <begin position="108"/>
        <end position="222"/>
    </location>
</feature>
<evidence type="ECO:0000259" key="6">
    <source>
        <dbReference type="Pfam" id="PF07732"/>
    </source>
</evidence>
<dbReference type="PROSITE" id="PS00080">
    <property type="entry name" value="MULTICOPPER_OXIDASE2"/>
    <property type="match status" value="1"/>
</dbReference>
<dbReference type="CDD" id="cd13881">
    <property type="entry name" value="CuRO_2_McoC_like"/>
    <property type="match status" value="1"/>
</dbReference>
<dbReference type="RefSeq" id="WP_155970537.1">
    <property type="nucleotide sequence ID" value="NZ_CP091512.1"/>
</dbReference>
<name>A0ABY4EET5_VITST</name>
<protein>
    <submittedName>
        <fullName evidence="7">Multicopper oxidase family protein</fullName>
    </submittedName>
</protein>
<dbReference type="PROSITE" id="PS51257">
    <property type="entry name" value="PROKAR_LIPOPROTEIN"/>
    <property type="match status" value="1"/>
</dbReference>
<keyword evidence="8" id="KW-1185">Reference proteome</keyword>
<dbReference type="InterPro" id="IPR011707">
    <property type="entry name" value="Cu-oxidase-like_N"/>
</dbReference>
<dbReference type="Proteomes" id="UP000832034">
    <property type="component" value="Chromosome"/>
</dbReference>
<dbReference type="InterPro" id="IPR008972">
    <property type="entry name" value="Cupredoxin"/>
</dbReference>
<dbReference type="EMBL" id="CP091512">
    <property type="protein sequence ID" value="UOO93450.1"/>
    <property type="molecule type" value="Genomic_DNA"/>
</dbReference>
<proteinExistence type="predicted"/>
<organism evidence="7 8">
    <name type="scientific">Vitreoscilla stercoraria</name>
    <dbReference type="NCBI Taxonomy" id="61"/>
    <lineage>
        <taxon>Bacteria</taxon>
        <taxon>Pseudomonadati</taxon>
        <taxon>Pseudomonadota</taxon>
        <taxon>Betaproteobacteria</taxon>
        <taxon>Neisseriales</taxon>
        <taxon>Neisseriaceae</taxon>
        <taxon>Vitreoscilla</taxon>
    </lineage>
</organism>
<dbReference type="InterPro" id="IPR045087">
    <property type="entry name" value="Cu-oxidase_fam"/>
</dbReference>
<dbReference type="InterPro" id="IPR001117">
    <property type="entry name" value="Cu-oxidase_2nd"/>
</dbReference>
<evidence type="ECO:0000259" key="4">
    <source>
        <dbReference type="Pfam" id="PF00394"/>
    </source>
</evidence>
<dbReference type="Pfam" id="PF07732">
    <property type="entry name" value="Cu-oxidase_3"/>
    <property type="match status" value="1"/>
</dbReference>
<accession>A0ABY4EET5</accession>
<keyword evidence="2" id="KW-0479">Metal-binding</keyword>
<dbReference type="SUPFAM" id="SSF49503">
    <property type="entry name" value="Cupredoxins"/>
    <property type="match status" value="3"/>
</dbReference>
<evidence type="ECO:0000256" key="3">
    <source>
        <dbReference type="ARBA" id="ARBA00023002"/>
    </source>
</evidence>
<evidence type="ECO:0000313" key="7">
    <source>
        <dbReference type="EMBL" id="UOO93450.1"/>
    </source>
</evidence>
<reference evidence="7" key="2">
    <citation type="journal article" date="2022" name="Res Sq">
        <title>Evolution of multicellular longitudinally dividing oral cavity symbionts (Neisseriaceae).</title>
        <authorList>
            <person name="Nyongesa S."/>
            <person name="Weber P."/>
            <person name="Bernet E."/>
            <person name="Pullido F."/>
            <person name="Nieckarz M."/>
            <person name="Delaby M."/>
            <person name="Nieves C."/>
            <person name="Viehboeck T."/>
            <person name="Krause N."/>
            <person name="Rivera-Millot A."/>
            <person name="Nakamura A."/>
            <person name="Vischer N."/>
            <person name="VanNieuwenhze M."/>
            <person name="Brun Y."/>
            <person name="Cava F."/>
            <person name="Bulgheresi S."/>
            <person name="Veyrier F."/>
        </authorList>
    </citation>
    <scope>NUCLEOTIDE SEQUENCE</scope>
    <source>
        <strain evidence="7">SAG 1488-6</strain>
    </source>
</reference>